<dbReference type="SMART" id="SM00327">
    <property type="entry name" value="VWA"/>
    <property type="match status" value="1"/>
</dbReference>
<dbReference type="PROSITE" id="PS50234">
    <property type="entry name" value="VWFA"/>
    <property type="match status" value="1"/>
</dbReference>
<feature type="domain" description="VWFA" evidence="2">
    <location>
        <begin position="495"/>
        <end position="671"/>
    </location>
</feature>
<name>A0AAN8KLN1_PATCE</name>
<evidence type="ECO:0000259" key="2">
    <source>
        <dbReference type="PROSITE" id="PS50234"/>
    </source>
</evidence>
<feature type="compositionally biased region" description="Basic residues" evidence="1">
    <location>
        <begin position="744"/>
        <end position="767"/>
    </location>
</feature>
<dbReference type="Pfam" id="PF13768">
    <property type="entry name" value="VWA_3"/>
    <property type="match status" value="2"/>
</dbReference>
<accession>A0AAN8KLN1</accession>
<comment type="caution">
    <text evidence="3">The sequence shown here is derived from an EMBL/GenBank/DDBJ whole genome shotgun (WGS) entry which is preliminary data.</text>
</comment>
<feature type="compositionally biased region" description="Low complexity" evidence="1">
    <location>
        <begin position="787"/>
        <end position="798"/>
    </location>
</feature>
<gene>
    <name evidence="3" type="ORF">SNE40_000996</name>
</gene>
<sequence length="848" mass="96241">MVDRPARSRRQSKLKWELDVRPLISSRAWLKNYGLKKNKLTMHQLLPTIGFKLSDDYDTNLKRPVASRYGGSLFMRAFRKDGNTYNLKCSKDKLVQIKNRLSQVINLFDRRLSWLTSESRRTFGVIEEKSVTVVLDIKNISPQQFNQFFGAFQLVLQEQISQISKFNLIRSAEDMKLFREQCVPVTHDTLYEASQWIKDCDRLAPVSSTAGCEAVLKALEDKSNEAVFFLTEGSTIDSCRGVFLERLSSANPSIPVHIVSYNCDNIDTIHYLKDLAKCTNARFHAYAVTMEMVTYDAEGVDSGGSSLVLKKNMYGGMPEGAGIREDVLILFEEFEEARNTQAFIEQLIKDSNWDVPKEEDDKAKGRRRGKNGNIVVRKESSMGSAEWLRRYGLEINKLEFCDALSKVTFDHVEGVTNVYHSATCHDKKLVDAVYCESLFPAVNWSDGTIKHVIVTPGIHRNYEQRITVALNKIQERINWLKKGSRAVFGTIIEDSIYIIIDCSASMEPNIQFVKEKLYRLIHEQLRHKKRFNIISFGSTVEAWSSRLVDIKPHSLQSAWNWIQALTCSGSTNTHAALQYAMADPMADAIYLLTDGCPDQPPKSIIAQVLHQNKLPVHTIAFNCNNRDGNQFLYELACNTGGRFHHFSEYYMDESQPQPWISEDLKLLQNEYNRGMENLKRIAKLRDQCQTACWESGIKELQQNKNKHPQDRTCVHSSRIVKTCTNTFPFTPFTRPTSAPPQLKYHPKPPKRSVTIKRKKSKVAKSRQSKVAFSNSKSVSDSVNGEESVNVSDSANVSNSVNVSDSANVINSITESQNVSNFESVPKETDPVSNSTNILDSTNLLQAEQ</sequence>
<dbReference type="PANTHER" id="PTHR46785:SF1">
    <property type="entry name" value="VON WILLEBRAND FACTOR A DOMAIN-CONTAINING PROTEIN 3B"/>
    <property type="match status" value="1"/>
</dbReference>
<dbReference type="Proteomes" id="UP001347796">
    <property type="component" value="Unassembled WGS sequence"/>
</dbReference>
<keyword evidence="4" id="KW-1185">Reference proteome</keyword>
<dbReference type="InterPro" id="IPR036465">
    <property type="entry name" value="vWFA_dom_sf"/>
</dbReference>
<dbReference type="SUPFAM" id="SSF53300">
    <property type="entry name" value="vWA-like"/>
    <property type="match status" value="1"/>
</dbReference>
<dbReference type="InterPro" id="IPR002035">
    <property type="entry name" value="VWF_A"/>
</dbReference>
<feature type="compositionally biased region" description="Polar residues" evidence="1">
    <location>
        <begin position="768"/>
        <end position="786"/>
    </location>
</feature>
<feature type="compositionally biased region" description="Polar residues" evidence="1">
    <location>
        <begin position="830"/>
        <end position="848"/>
    </location>
</feature>
<proteinExistence type="predicted"/>
<feature type="compositionally biased region" description="Low complexity" evidence="1">
    <location>
        <begin position="730"/>
        <end position="740"/>
    </location>
</feature>
<feature type="region of interest" description="Disordered" evidence="1">
    <location>
        <begin position="818"/>
        <end position="848"/>
    </location>
</feature>
<organism evidence="3 4">
    <name type="scientific">Patella caerulea</name>
    <name type="common">Rayed Mediterranean limpet</name>
    <dbReference type="NCBI Taxonomy" id="87958"/>
    <lineage>
        <taxon>Eukaryota</taxon>
        <taxon>Metazoa</taxon>
        <taxon>Spiralia</taxon>
        <taxon>Lophotrochozoa</taxon>
        <taxon>Mollusca</taxon>
        <taxon>Gastropoda</taxon>
        <taxon>Patellogastropoda</taxon>
        <taxon>Patelloidea</taxon>
        <taxon>Patellidae</taxon>
        <taxon>Patella</taxon>
    </lineage>
</organism>
<dbReference type="AlphaFoldDB" id="A0AAN8KLN1"/>
<dbReference type="Gene3D" id="3.40.50.410">
    <property type="entry name" value="von Willebrand factor, type A domain"/>
    <property type="match status" value="1"/>
</dbReference>
<feature type="region of interest" description="Disordered" evidence="1">
    <location>
        <begin position="730"/>
        <end position="798"/>
    </location>
</feature>
<protein>
    <recommendedName>
        <fullName evidence="2">VWFA domain-containing protein</fullName>
    </recommendedName>
</protein>
<evidence type="ECO:0000313" key="3">
    <source>
        <dbReference type="EMBL" id="KAK6195602.1"/>
    </source>
</evidence>
<evidence type="ECO:0000313" key="4">
    <source>
        <dbReference type="Proteomes" id="UP001347796"/>
    </source>
</evidence>
<dbReference type="PANTHER" id="PTHR46785">
    <property type="entry name" value="VON WILLEBRAND FACTOR A DOMAIN-CONTAINING PROTEIN 3B"/>
    <property type="match status" value="1"/>
</dbReference>
<reference evidence="3 4" key="1">
    <citation type="submission" date="2024-01" db="EMBL/GenBank/DDBJ databases">
        <title>The genome of the rayed Mediterranean limpet Patella caerulea (Linnaeus, 1758).</title>
        <authorList>
            <person name="Anh-Thu Weber A."/>
            <person name="Halstead-Nussloch G."/>
        </authorList>
    </citation>
    <scope>NUCLEOTIDE SEQUENCE [LARGE SCALE GENOMIC DNA]</scope>
    <source>
        <strain evidence="3">AATW-2023a</strain>
        <tissue evidence="3">Whole specimen</tissue>
    </source>
</reference>
<dbReference type="EMBL" id="JAZGQO010000001">
    <property type="protein sequence ID" value="KAK6195602.1"/>
    <property type="molecule type" value="Genomic_DNA"/>
</dbReference>
<evidence type="ECO:0000256" key="1">
    <source>
        <dbReference type="SAM" id="MobiDB-lite"/>
    </source>
</evidence>